<feature type="domain" description="Ubiquitin Mut7-C" evidence="2">
    <location>
        <begin position="15"/>
        <end position="93"/>
    </location>
</feature>
<evidence type="ECO:0000313" key="3">
    <source>
        <dbReference type="EMBL" id="MET4759279.1"/>
    </source>
</evidence>
<keyword evidence="4" id="KW-1185">Reference proteome</keyword>
<feature type="domain" description="Mut7-C RNAse" evidence="1">
    <location>
        <begin position="108"/>
        <end position="250"/>
    </location>
</feature>
<dbReference type="Proteomes" id="UP001549366">
    <property type="component" value="Unassembled WGS sequence"/>
</dbReference>
<gene>
    <name evidence="3" type="ORF">V5J35_004471</name>
</gene>
<evidence type="ECO:0000259" key="2">
    <source>
        <dbReference type="Pfam" id="PF14451"/>
    </source>
</evidence>
<evidence type="ECO:0000313" key="4">
    <source>
        <dbReference type="Proteomes" id="UP001549366"/>
    </source>
</evidence>
<accession>A0ABV2SND7</accession>
<dbReference type="Pfam" id="PF01927">
    <property type="entry name" value="Mut7-C"/>
    <property type="match status" value="1"/>
</dbReference>
<dbReference type="Pfam" id="PF14451">
    <property type="entry name" value="Ub-Mut7C"/>
    <property type="match status" value="1"/>
</dbReference>
<organism evidence="3 4">
    <name type="scientific">Endozoicomonas lisbonensis</name>
    <dbReference type="NCBI Taxonomy" id="3120522"/>
    <lineage>
        <taxon>Bacteria</taxon>
        <taxon>Pseudomonadati</taxon>
        <taxon>Pseudomonadota</taxon>
        <taxon>Gammaproteobacteria</taxon>
        <taxon>Oceanospirillales</taxon>
        <taxon>Endozoicomonadaceae</taxon>
        <taxon>Endozoicomonas</taxon>
    </lineage>
</organism>
<dbReference type="InterPro" id="IPR027798">
    <property type="entry name" value="Ub_Mut7C"/>
</dbReference>
<protein>
    <submittedName>
        <fullName evidence="3">Uncharacterized protein with PIN domain</fullName>
    </submittedName>
</protein>
<evidence type="ECO:0000259" key="1">
    <source>
        <dbReference type="Pfam" id="PF01927"/>
    </source>
</evidence>
<dbReference type="EMBL" id="JBEWTB010000002">
    <property type="protein sequence ID" value="MET4759279.1"/>
    <property type="molecule type" value="Genomic_DNA"/>
</dbReference>
<sequence length="258" mass="30320">MAKRTELTHNFIQRQACFRFYAELNDHLPVSCRYQSKVYRFTGTPSVKDAIEAQQVPHTEVDLILIDGQSSSFDQQISGGERVSVYPVFERLDLGSLQKLRPAPLRNPRFIADVHLGKLTRYLRILGLDTLYRNDFEDEEIVEIALKESRIILTRDLGILKYRRVTHGYWFRNTQPRLQLKELILALQLETQLKPFTRCSLCNDIIKPVAAEQVRHQLQEETRLYYSEFFQCHSCQQIYWKGSHYDKLKTWLEGHLSG</sequence>
<dbReference type="PANTHER" id="PTHR39081:SF1">
    <property type="entry name" value="MUT7-C RNASE DOMAIN-CONTAINING PROTEIN"/>
    <property type="match status" value="1"/>
</dbReference>
<reference evidence="3 4" key="1">
    <citation type="submission" date="2024-06" db="EMBL/GenBank/DDBJ databases">
        <title>Genomic Encyclopedia of Type Strains, Phase V (KMG-V): Genome sequencing to study the core and pangenomes of soil and plant-associated prokaryotes.</title>
        <authorList>
            <person name="Whitman W."/>
        </authorList>
    </citation>
    <scope>NUCLEOTIDE SEQUENCE [LARGE SCALE GENOMIC DNA]</scope>
    <source>
        <strain evidence="3 4">NE40</strain>
    </source>
</reference>
<name>A0ABV2SND7_9GAMM</name>
<dbReference type="InterPro" id="IPR002782">
    <property type="entry name" value="Mut7-C_RNAse_dom"/>
</dbReference>
<comment type="caution">
    <text evidence="3">The sequence shown here is derived from an EMBL/GenBank/DDBJ whole genome shotgun (WGS) entry which is preliminary data.</text>
</comment>
<dbReference type="PANTHER" id="PTHR39081">
    <property type="entry name" value="MUT7-C DOMAIN-CONTAINING PROTEIN"/>
    <property type="match status" value="1"/>
</dbReference>
<dbReference type="RefSeq" id="WP_354009281.1">
    <property type="nucleotide sequence ID" value="NZ_JBEWTA010000001.1"/>
</dbReference>
<proteinExistence type="predicted"/>